<dbReference type="EMBL" id="JAEQNA010000001">
    <property type="protein sequence ID" value="MBL0419306.1"/>
    <property type="molecule type" value="Genomic_DNA"/>
</dbReference>
<dbReference type="InterPro" id="IPR044855">
    <property type="entry name" value="CoA-Trfase_III_dom3_sf"/>
</dbReference>
<gene>
    <name evidence="2" type="ORF">JI739_02995</name>
</gene>
<dbReference type="SUPFAM" id="SSF89796">
    <property type="entry name" value="CoA-transferase family III (CaiB/BaiF)"/>
    <property type="match status" value="1"/>
</dbReference>
<name>A0A936ZN68_9BURK</name>
<dbReference type="PANTHER" id="PTHR48207">
    <property type="entry name" value="SUCCINATE--HYDROXYMETHYLGLUTARATE COA-TRANSFERASE"/>
    <property type="match status" value="1"/>
</dbReference>
<evidence type="ECO:0000256" key="1">
    <source>
        <dbReference type="ARBA" id="ARBA00022679"/>
    </source>
</evidence>
<dbReference type="InterPro" id="IPR023606">
    <property type="entry name" value="CoA-Trfase_III_dom_1_sf"/>
</dbReference>
<dbReference type="RefSeq" id="WP_201682347.1">
    <property type="nucleotide sequence ID" value="NZ_JAEQNA010000001.1"/>
</dbReference>
<sequence>MNATATPPTDRAPLAGVRVIDAGIALAAPLAGHFLGHFGADVIKVEPPEGDYARHAGGAARHPGMNPFTLHTNREKRSLALDLKTAQGQDVLARLVRNADVFLHNFRPDAAARLGVAWEAIAEINPKIIHVHVVGFGTRGRYAGLPAYDDIIQSAVALPQLMARLDGGEPLLVPMAWVDRLVSITAYGHIATALYGRAQDGLGRRIEVPMFEVAAHLVLSDHLYLRTFRPALGPAGHFRLLDPNRKPHRTADGYLCAMPTHDRHWAAIFSLAGRPELLHDPRYCNMRQRMAHIEELTSLLARLLATRTTAEWVEALRAADVPVMPAVGIDELVDDPHLADVGFLEPARHPTEGDIFNLRLPGDWSDWQPGESRPAPRCGEHSREVLAEAGYSMADIEELIEAGISLAPHEEVKAR</sequence>
<keyword evidence="1 2" id="KW-0808">Transferase</keyword>
<dbReference type="InterPro" id="IPR050483">
    <property type="entry name" value="CoA-transferase_III_domain"/>
</dbReference>
<dbReference type="InterPro" id="IPR003673">
    <property type="entry name" value="CoA-Trfase_fam_III"/>
</dbReference>
<dbReference type="PANTHER" id="PTHR48207:SF4">
    <property type="entry name" value="BLL6097 PROTEIN"/>
    <property type="match status" value="1"/>
</dbReference>
<dbReference type="Gene3D" id="3.30.1540.10">
    <property type="entry name" value="formyl-coa transferase, domain 3"/>
    <property type="match status" value="1"/>
</dbReference>
<accession>A0A936ZN68</accession>
<keyword evidence="3" id="KW-1185">Reference proteome</keyword>
<dbReference type="Pfam" id="PF02515">
    <property type="entry name" value="CoA_transf_3"/>
    <property type="match status" value="1"/>
</dbReference>
<evidence type="ECO:0000313" key="3">
    <source>
        <dbReference type="Proteomes" id="UP000613011"/>
    </source>
</evidence>
<organism evidence="2 3">
    <name type="scientific">Ramlibacter aurantiacus</name>
    <dbReference type="NCBI Taxonomy" id="2801330"/>
    <lineage>
        <taxon>Bacteria</taxon>
        <taxon>Pseudomonadati</taxon>
        <taxon>Pseudomonadota</taxon>
        <taxon>Betaproteobacteria</taxon>
        <taxon>Burkholderiales</taxon>
        <taxon>Comamonadaceae</taxon>
        <taxon>Ramlibacter</taxon>
    </lineage>
</organism>
<evidence type="ECO:0000313" key="2">
    <source>
        <dbReference type="EMBL" id="MBL0419306.1"/>
    </source>
</evidence>
<proteinExistence type="predicted"/>
<protein>
    <submittedName>
        <fullName evidence="2">CoA transferase</fullName>
    </submittedName>
</protein>
<comment type="caution">
    <text evidence="2">The sequence shown here is derived from an EMBL/GenBank/DDBJ whole genome shotgun (WGS) entry which is preliminary data.</text>
</comment>
<dbReference type="AlphaFoldDB" id="A0A936ZN68"/>
<dbReference type="Gene3D" id="3.40.50.10540">
    <property type="entry name" value="Crotonobetainyl-coa:carnitine coa-transferase, domain 1"/>
    <property type="match status" value="1"/>
</dbReference>
<reference evidence="2" key="1">
    <citation type="submission" date="2021-01" db="EMBL/GenBank/DDBJ databases">
        <title>Ramlibacter sp. strain AW1 16S ribosomal RNA gene Genome sequencing and assembly.</title>
        <authorList>
            <person name="Kang M."/>
        </authorList>
    </citation>
    <scope>NUCLEOTIDE SEQUENCE</scope>
    <source>
        <strain evidence="2">AW1</strain>
    </source>
</reference>
<dbReference type="GO" id="GO:0008410">
    <property type="term" value="F:CoA-transferase activity"/>
    <property type="evidence" value="ECO:0007669"/>
    <property type="project" value="TreeGrafter"/>
</dbReference>
<dbReference type="Proteomes" id="UP000613011">
    <property type="component" value="Unassembled WGS sequence"/>
</dbReference>